<evidence type="ECO:0000313" key="2">
    <source>
        <dbReference type="Proteomes" id="UP000027238"/>
    </source>
</evidence>
<gene>
    <name evidence="1" type="ORF">CSUB01_11533</name>
</gene>
<dbReference type="HOGENOM" id="CLU_1128991_0_0_1"/>
<dbReference type="Proteomes" id="UP000027238">
    <property type="component" value="Unassembled WGS sequence"/>
</dbReference>
<evidence type="ECO:0000313" key="1">
    <source>
        <dbReference type="EMBL" id="KDN72231.1"/>
    </source>
</evidence>
<dbReference type="EMBL" id="JMSE01000016">
    <property type="protein sequence ID" value="KDN72231.1"/>
    <property type="molecule type" value="Genomic_DNA"/>
</dbReference>
<sequence>MCRDFVSVIRLESHRDETVQSGGFYARFLANVDDSAYRYKAGEINKGLPRPPGAFVCVMPRCPLVIKLPHAGPIPVVKQTPEWVAYFTGIAGRRLEASSRFVMRQQDLWIRGIVVVAHPSLAVLKGIDAYSTQHGEISFRLQVRVANSVALKSSTLMEGSDLRSSRIPGGFKDDCGQSKGLFLVKALRSNGMVIPHLTAASYSILEEFPGHRLPNFTTRLTEGLSCGMKPDEVVEDIQRIPSIQIK</sequence>
<organism evidence="1 2">
    <name type="scientific">Colletotrichum sublineola</name>
    <name type="common">Sorghum anthracnose fungus</name>
    <dbReference type="NCBI Taxonomy" id="1173701"/>
    <lineage>
        <taxon>Eukaryota</taxon>
        <taxon>Fungi</taxon>
        <taxon>Dikarya</taxon>
        <taxon>Ascomycota</taxon>
        <taxon>Pezizomycotina</taxon>
        <taxon>Sordariomycetes</taxon>
        <taxon>Hypocreomycetidae</taxon>
        <taxon>Glomerellales</taxon>
        <taxon>Glomerellaceae</taxon>
        <taxon>Colletotrichum</taxon>
        <taxon>Colletotrichum graminicola species complex</taxon>
    </lineage>
</organism>
<keyword evidence="2" id="KW-1185">Reference proteome</keyword>
<protein>
    <submittedName>
        <fullName evidence="1">Uncharacterized protein</fullName>
    </submittedName>
</protein>
<proteinExistence type="predicted"/>
<dbReference type="AlphaFoldDB" id="A0A066Y2H4"/>
<comment type="caution">
    <text evidence="1">The sequence shown here is derived from an EMBL/GenBank/DDBJ whole genome shotgun (WGS) entry which is preliminary data.</text>
</comment>
<reference evidence="2" key="1">
    <citation type="journal article" date="2014" name="Genome Announc.">
        <title>Draft genome sequence of Colletotrichum sublineola, a destructive pathogen of cultivated sorghum.</title>
        <authorList>
            <person name="Baroncelli R."/>
            <person name="Sanz-Martin J.M."/>
            <person name="Rech G.E."/>
            <person name="Sukno S.A."/>
            <person name="Thon M.R."/>
        </authorList>
    </citation>
    <scope>NUCLEOTIDE SEQUENCE [LARGE SCALE GENOMIC DNA]</scope>
    <source>
        <strain evidence="2">TX430BB</strain>
    </source>
</reference>
<accession>A0A066Y2H4</accession>
<name>A0A066Y2H4_COLSU</name>